<name>R4YKG9_OLEAN</name>
<dbReference type="PANTHER" id="PTHR11986:SF79">
    <property type="entry name" value="ACETYLORNITHINE AMINOTRANSFERASE, MITOCHONDRIAL"/>
    <property type="match status" value="1"/>
</dbReference>
<accession>R4YKG9</accession>
<dbReference type="Proteomes" id="UP000032749">
    <property type="component" value="Chromosome"/>
</dbReference>
<dbReference type="GO" id="GO:0008483">
    <property type="term" value="F:transaminase activity"/>
    <property type="evidence" value="ECO:0007669"/>
    <property type="project" value="UniProtKB-KW"/>
</dbReference>
<dbReference type="PROSITE" id="PS00600">
    <property type="entry name" value="AA_TRANSFER_CLASS_3"/>
    <property type="match status" value="1"/>
</dbReference>
<dbReference type="AlphaFoldDB" id="R4YKG9"/>
<dbReference type="PATRIC" id="fig|698738.3.peg.768"/>
<dbReference type="EMBL" id="FO203512">
    <property type="protein sequence ID" value="CCK74917.1"/>
    <property type="molecule type" value="Genomic_DNA"/>
</dbReference>
<dbReference type="InterPro" id="IPR015424">
    <property type="entry name" value="PyrdxlP-dep_Trfase"/>
</dbReference>
<dbReference type="Gene3D" id="3.40.640.10">
    <property type="entry name" value="Type I PLP-dependent aspartate aminotransferase-like (Major domain)"/>
    <property type="match status" value="1"/>
</dbReference>
<keyword evidence="4" id="KW-0663">Pyridoxal phosphate</keyword>
<comment type="cofactor">
    <cofactor evidence="1">
        <name>pyridoxal 5'-phosphate</name>
        <dbReference type="ChEBI" id="CHEBI:597326"/>
    </cofactor>
</comment>
<evidence type="ECO:0000313" key="6">
    <source>
        <dbReference type="Proteomes" id="UP000032749"/>
    </source>
</evidence>
<dbReference type="GO" id="GO:0042802">
    <property type="term" value="F:identical protein binding"/>
    <property type="evidence" value="ECO:0007669"/>
    <property type="project" value="TreeGrafter"/>
</dbReference>
<evidence type="ECO:0000313" key="5">
    <source>
        <dbReference type="EMBL" id="CCK74917.1"/>
    </source>
</evidence>
<evidence type="ECO:0000256" key="3">
    <source>
        <dbReference type="ARBA" id="ARBA00022679"/>
    </source>
</evidence>
<evidence type="ECO:0000256" key="1">
    <source>
        <dbReference type="ARBA" id="ARBA00001933"/>
    </source>
</evidence>
<dbReference type="HOGENOM" id="CLU_016922_10_1_6"/>
<proteinExistence type="predicted"/>
<evidence type="ECO:0000256" key="2">
    <source>
        <dbReference type="ARBA" id="ARBA00022576"/>
    </source>
</evidence>
<keyword evidence="3 5" id="KW-0808">Transferase</keyword>
<dbReference type="SUPFAM" id="SSF53383">
    <property type="entry name" value="PLP-dependent transferases"/>
    <property type="match status" value="1"/>
</dbReference>
<organism evidence="5 6">
    <name type="scientific">Oleispira antarctica RB-8</name>
    <dbReference type="NCBI Taxonomy" id="698738"/>
    <lineage>
        <taxon>Bacteria</taxon>
        <taxon>Pseudomonadati</taxon>
        <taxon>Pseudomonadota</taxon>
        <taxon>Gammaproteobacteria</taxon>
        <taxon>Oceanospirillales</taxon>
        <taxon>Oceanospirillaceae</taxon>
        <taxon>Oleispira</taxon>
    </lineage>
</organism>
<protein>
    <submittedName>
        <fullName evidence="5">Acetylornithine and succinylornithine aminotransferase family protein</fullName>
    </submittedName>
</protein>
<evidence type="ECO:0000256" key="4">
    <source>
        <dbReference type="ARBA" id="ARBA00022898"/>
    </source>
</evidence>
<dbReference type="InterPro" id="IPR050103">
    <property type="entry name" value="Class-III_PLP-dep_AT"/>
</dbReference>
<dbReference type="KEGG" id="oai:OLEAN_C07410"/>
<gene>
    <name evidence="5" type="ORF">OLEAN_C07410</name>
</gene>
<dbReference type="FunFam" id="3.40.640.10:FF:000004">
    <property type="entry name" value="Acetylornithine aminotransferase"/>
    <property type="match status" value="1"/>
</dbReference>
<keyword evidence="6" id="KW-1185">Reference proteome</keyword>
<dbReference type="STRING" id="698738.OLEAN_C07410"/>
<dbReference type="InterPro" id="IPR015421">
    <property type="entry name" value="PyrdxlP-dep_Trfase_major"/>
</dbReference>
<dbReference type="InterPro" id="IPR005814">
    <property type="entry name" value="Aminotrans_3"/>
</dbReference>
<reference evidence="5 6" key="1">
    <citation type="journal article" date="2013" name="Nat. Commun.">
        <title>Genome sequence and functional genomic analysis of the oil-degrading bacterium Oleispira antarctica.</title>
        <authorList>
            <person name="Kube M."/>
            <person name="Chernikova T.N."/>
            <person name="Al-Ramahi Y."/>
            <person name="Beloqui A."/>
            <person name="Lopez-Cortez N."/>
            <person name="Guazzaroni M.E."/>
            <person name="Heipieper H.J."/>
            <person name="Klages S."/>
            <person name="Kotsyurbenko O.R."/>
            <person name="Langer I."/>
            <person name="Nechitaylo T.Y."/>
            <person name="Lunsdorf H."/>
            <person name="Fernandez M."/>
            <person name="Juarez S."/>
            <person name="Ciordia S."/>
            <person name="Singer A."/>
            <person name="Kagan O."/>
            <person name="Egorova O."/>
            <person name="Petit P.A."/>
            <person name="Stogios P."/>
            <person name="Kim Y."/>
            <person name="Tchigvintsev A."/>
            <person name="Flick R."/>
            <person name="Denaro R."/>
            <person name="Genovese M."/>
            <person name="Albar J.P."/>
            <person name="Reva O.N."/>
            <person name="Martinez-Gomariz M."/>
            <person name="Tran H."/>
            <person name="Ferrer M."/>
            <person name="Savchenko A."/>
            <person name="Yakunin A.F."/>
            <person name="Yakimov M.M."/>
            <person name="Golyshina O.V."/>
            <person name="Reinhardt R."/>
            <person name="Golyshin P.N."/>
        </authorList>
    </citation>
    <scope>NUCLEOTIDE SEQUENCE [LARGE SCALE GENOMIC DNA]</scope>
</reference>
<keyword evidence="2 5" id="KW-0032">Aminotransferase</keyword>
<sequence>MLNPIAADTYKTDDAYLMGTYTPQPIYFSKGKGCWLTSDDGIDYLDAISGIAVTNLGHTHAAINAALVEQTNKLWHVSNTVHIQEQQLLGEKLCHLANMDNAFFCNSGAEANETALKLARLHGHKKGIKNPLVIVMSGAFHGRTLAMLSATDSPNARHGFGPLVEGFLELPFNDMNALDNLGENKKDIVAVLIEPIQGESGVRIASPEYLNKLSTMCSDNDWLLMLDEIQSGIGRTGSWFSYQNFNLKPDIITLAKALGNGFPIGACLASGKAASLFTPGSHGSTFTGINYER</sequence>
<dbReference type="PANTHER" id="PTHR11986">
    <property type="entry name" value="AMINOTRANSFERASE CLASS III"/>
    <property type="match status" value="1"/>
</dbReference>
<dbReference type="Pfam" id="PF00202">
    <property type="entry name" value="Aminotran_3"/>
    <property type="match status" value="1"/>
</dbReference>
<dbReference type="InterPro" id="IPR049704">
    <property type="entry name" value="Aminotrans_3_PPA_site"/>
</dbReference>
<dbReference type="CDD" id="cd00610">
    <property type="entry name" value="OAT_like"/>
    <property type="match status" value="1"/>
</dbReference>
<dbReference type="GO" id="GO:0030170">
    <property type="term" value="F:pyridoxal phosphate binding"/>
    <property type="evidence" value="ECO:0007669"/>
    <property type="project" value="InterPro"/>
</dbReference>